<dbReference type="EMBL" id="AP019831">
    <property type="protein sequence ID" value="BBM46077.1"/>
    <property type="molecule type" value="Genomic_DNA"/>
</dbReference>
<dbReference type="RefSeq" id="WP_155283111.1">
    <property type="nucleotide sequence ID" value="NZ_AP019831.1"/>
</dbReference>
<sequence>MARKLGILEAENDLLRNTDPKTALDYYAHNGRRNLMISKLNPEEKN</sequence>
<organism evidence="1 2">
    <name type="scientific">Leptotrichia trevisanii</name>
    <dbReference type="NCBI Taxonomy" id="109328"/>
    <lineage>
        <taxon>Bacteria</taxon>
        <taxon>Fusobacteriati</taxon>
        <taxon>Fusobacteriota</taxon>
        <taxon>Fusobacteriia</taxon>
        <taxon>Fusobacteriales</taxon>
        <taxon>Leptotrichiaceae</taxon>
        <taxon>Leptotrichia</taxon>
    </lineage>
</organism>
<dbReference type="Proteomes" id="UP000422644">
    <property type="component" value="Chromosome"/>
</dbReference>
<reference evidence="1 2" key="1">
    <citation type="submission" date="2019-07" db="EMBL/GenBank/DDBJ databases">
        <title>Complete Genome Sequence of Leptotrichia trevisanii Strain JMUB3870.</title>
        <authorList>
            <person name="Watanabe S."/>
            <person name="Cui L."/>
        </authorList>
    </citation>
    <scope>NUCLEOTIDE SEQUENCE [LARGE SCALE GENOMIC DNA]</scope>
    <source>
        <strain evidence="1 2">JMUB3870</strain>
    </source>
</reference>
<proteinExistence type="predicted"/>
<name>A0A510K4E6_9FUSO</name>
<keyword evidence="2" id="KW-1185">Reference proteome</keyword>
<dbReference type="AlphaFoldDB" id="A0A510K4E6"/>
<gene>
    <name evidence="1" type="ORF">JMUB3870_2204</name>
</gene>
<accession>A0A510K4E6</accession>
<evidence type="ECO:0000313" key="2">
    <source>
        <dbReference type="Proteomes" id="UP000422644"/>
    </source>
</evidence>
<evidence type="ECO:0000313" key="1">
    <source>
        <dbReference type="EMBL" id="BBM46077.1"/>
    </source>
</evidence>
<protein>
    <submittedName>
        <fullName evidence="1">Uncharacterized protein</fullName>
    </submittedName>
</protein>